<feature type="region of interest" description="Disordered" evidence="2">
    <location>
        <begin position="736"/>
        <end position="790"/>
    </location>
</feature>
<dbReference type="VEuPathDB" id="TriTrypDB:TvY486_0800250"/>
<accession>G0U020</accession>
<reference evidence="3" key="1">
    <citation type="journal article" date="2012" name="Proc. Natl. Acad. Sci. U.S.A.">
        <title>Antigenic diversity is generated by distinct evolutionary mechanisms in African trypanosome species.</title>
        <authorList>
            <person name="Jackson A.P."/>
            <person name="Berry A."/>
            <person name="Aslett M."/>
            <person name="Allison H.C."/>
            <person name="Burton P."/>
            <person name="Vavrova-Anderson J."/>
            <person name="Brown R."/>
            <person name="Browne H."/>
            <person name="Corton N."/>
            <person name="Hauser H."/>
            <person name="Gamble J."/>
            <person name="Gilderthorp R."/>
            <person name="Marcello L."/>
            <person name="McQuillan J."/>
            <person name="Otto T.D."/>
            <person name="Quail M.A."/>
            <person name="Sanders M.J."/>
            <person name="van Tonder A."/>
            <person name="Ginger M.L."/>
            <person name="Field M.C."/>
            <person name="Barry J.D."/>
            <person name="Hertz-Fowler C."/>
            <person name="Berriman M."/>
        </authorList>
    </citation>
    <scope>NUCLEOTIDE SEQUENCE</scope>
    <source>
        <strain evidence="3">Y486</strain>
    </source>
</reference>
<sequence>MRDSSACYAAAMPPVLRSGTTVLSRRSRVASAPLKAVIMECVASCNGDRWPFRAASGGCPFLSSDLLALMENRNSVEIAMLRREIEMRNEFASLRRAEEERLLKHQEERSRVEEYQRILNEVNKIELARLKRVEEQQARIFAQEREIEEWKHERAKAMERERRHGMEEEERSRERRHERELQRLREEAELRVRANENAEDYSRLVEKTMSTALDAVLERLQDKLCENGEEYKSRLNQLQQAQTSELVALRHDVEREHRLIAQSERLLSETRLQLAQVISQLNDIRKLRNECANSCVAEGALMDMHKKVVDLLHREFDKRATEAERNTECVRSALQAVQAELDATSTRQKTELRNVREEKQKLVDELARMRTAHADEIEQLQKSMATAGNQSHDVVSEFETVCRQMNERYEERHRTLESEKDQLVRQLREIELRMEKVQRQAVEDRGKVDERCRTVERQQQQKILEQECLITELQGTIEELKRKQGDMVDLTAHNFELQQQMEKLRSEQSEVLCAKDADMQQIRREYAEAKGRIAGLQGELSTLQRIHEDAEMRIRQIKEDAELKERQLRRDMEDVKQTAQTWKDQFSQLQAQSTASAANTTSTELLLREKDGEVTRLLGMLKTQKREVEALEQQLHEARRSEAAKEKELLEKETTIGVLNAEIAAMREKLYAAPDALGENATRQLTPETNEIVVATPPHPQRPASSLLASSHSLSPGAAAALQCSAVAIETRSSPLKTESDVSSHTTLAVPLQPPATTPSVAVGAPSNAAPVGVPQPLGPLQSAPQPPQSPKITPAPVPLNTQIPPAPVAPMPTGAGTPIRPTLGFPLTGTLSASSDNVVSQTMAPGTSMFSAQQPSLAGSNTYASGAPFRALPTVSNPSGVPSPTPTLTSLASPAVPLPAPLTPPKINDQTSAMVSNAVLQKDQLPLPLPAPLLPVSSGNSSSSLMPVVSMGGSAPLLSPLPSRLPSDSVPLSVPVVPTGLTTIKRKKEHKSK</sequence>
<protein>
    <submittedName>
        <fullName evidence="3">Uncharacterized protein</fullName>
    </submittedName>
</protein>
<dbReference type="EMBL" id="HE573024">
    <property type="protein sequence ID" value="CCC49417.1"/>
    <property type="molecule type" value="Genomic_DNA"/>
</dbReference>
<keyword evidence="1" id="KW-0175">Coiled coil</keyword>
<evidence type="ECO:0000256" key="1">
    <source>
        <dbReference type="SAM" id="Coils"/>
    </source>
</evidence>
<feature type="coiled-coil region" evidence="1">
    <location>
        <begin position="89"/>
        <end position="241"/>
    </location>
</feature>
<feature type="compositionally biased region" description="Polar residues" evidence="2">
    <location>
        <begin position="736"/>
        <end position="747"/>
    </location>
</feature>
<gene>
    <name evidence="3" type="ORF">TVY486_0800250</name>
</gene>
<feature type="compositionally biased region" description="Low complexity" evidence="2">
    <location>
        <begin position="775"/>
        <end position="784"/>
    </location>
</feature>
<proteinExistence type="predicted"/>
<organism evidence="3">
    <name type="scientific">Trypanosoma vivax (strain Y486)</name>
    <dbReference type="NCBI Taxonomy" id="1055687"/>
    <lineage>
        <taxon>Eukaryota</taxon>
        <taxon>Discoba</taxon>
        <taxon>Euglenozoa</taxon>
        <taxon>Kinetoplastea</taxon>
        <taxon>Metakinetoplastina</taxon>
        <taxon>Trypanosomatida</taxon>
        <taxon>Trypanosomatidae</taxon>
        <taxon>Trypanosoma</taxon>
        <taxon>Duttonella</taxon>
    </lineage>
</organism>
<evidence type="ECO:0000256" key="2">
    <source>
        <dbReference type="SAM" id="MobiDB-lite"/>
    </source>
</evidence>
<dbReference type="AlphaFoldDB" id="G0U020"/>
<evidence type="ECO:0000313" key="3">
    <source>
        <dbReference type="EMBL" id="CCC49417.1"/>
    </source>
</evidence>
<feature type="coiled-coil region" evidence="1">
    <location>
        <begin position="345"/>
        <end position="653"/>
    </location>
</feature>
<name>G0U020_TRYVY</name>